<accession>A0AAD5VAI4</accession>
<evidence type="ECO:0000256" key="6">
    <source>
        <dbReference type="SAM" id="Phobius"/>
    </source>
</evidence>
<evidence type="ECO:0000256" key="2">
    <source>
        <dbReference type="ARBA" id="ARBA00022692"/>
    </source>
</evidence>
<dbReference type="SUPFAM" id="SSF103481">
    <property type="entry name" value="Multidrug resistance efflux transporter EmrE"/>
    <property type="match status" value="1"/>
</dbReference>
<feature type="transmembrane region" description="Helical" evidence="6">
    <location>
        <begin position="359"/>
        <end position="378"/>
    </location>
</feature>
<dbReference type="PANTHER" id="PTHR12570:SF82">
    <property type="entry name" value="NIPA-LIKE PROTEIN 3"/>
    <property type="match status" value="1"/>
</dbReference>
<feature type="transmembrane region" description="Helical" evidence="6">
    <location>
        <begin position="282"/>
        <end position="305"/>
    </location>
</feature>
<feature type="transmembrane region" description="Helical" evidence="6">
    <location>
        <begin position="149"/>
        <end position="170"/>
    </location>
</feature>
<evidence type="ECO:0000313" key="7">
    <source>
        <dbReference type="EMBL" id="KAJ3490385.1"/>
    </source>
</evidence>
<dbReference type="Gene3D" id="1.10.3730.20">
    <property type="match status" value="1"/>
</dbReference>
<dbReference type="Proteomes" id="UP001212997">
    <property type="component" value="Unassembled WGS sequence"/>
</dbReference>
<comment type="subcellular location">
    <subcellularLocation>
        <location evidence="1">Membrane</location>
        <topology evidence="1">Multi-pass membrane protein</topology>
    </subcellularLocation>
</comment>
<protein>
    <submittedName>
        <fullName evidence="7">Uncharacterized protein</fullName>
    </submittedName>
</protein>
<dbReference type="InterPro" id="IPR037185">
    <property type="entry name" value="EmrE-like"/>
</dbReference>
<feature type="region of interest" description="Disordered" evidence="5">
    <location>
        <begin position="418"/>
        <end position="555"/>
    </location>
</feature>
<comment type="caution">
    <text evidence="7">The sequence shown here is derived from an EMBL/GenBank/DDBJ whole genome shotgun (WGS) entry which is preliminary data.</text>
</comment>
<keyword evidence="2 6" id="KW-0812">Transmembrane</keyword>
<feature type="transmembrane region" description="Helical" evidence="6">
    <location>
        <begin position="89"/>
        <end position="108"/>
    </location>
</feature>
<proteinExistence type="predicted"/>
<reference evidence="7" key="1">
    <citation type="submission" date="2022-07" db="EMBL/GenBank/DDBJ databases">
        <title>Genome Sequence of Physisporinus lineatus.</title>
        <authorList>
            <person name="Buettner E."/>
        </authorList>
    </citation>
    <scope>NUCLEOTIDE SEQUENCE</scope>
    <source>
        <strain evidence="7">VT162</strain>
    </source>
</reference>
<keyword evidence="8" id="KW-1185">Reference proteome</keyword>
<gene>
    <name evidence="7" type="ORF">NLI96_g1505</name>
</gene>
<keyword evidence="4 6" id="KW-0472">Membrane</keyword>
<sequence>MSSLLEASTTSLLSSATSIIPSATPSATIDPVTSNDPVPAHHANPVVAFIIGLAIVLLASILNAAGLNLTKLDHVRTSAIPKAARKSDWLRPLWLLGMLLYILSQVIGSTIALEYMRAEYVAPLGSTSLIFNFLFAKFLVNSPVTGNDIWGTIIVIFGVIGIVAFGSINSGLGSETNADHLTYLWTRGNWLGYFFLMSFTLMFLYIFTSQLDAVLASRADLSAVPYGAMTPPDWAAPLPPATNFWGKVKNVFTRIRATWEYGLVKIKEWLEMWTAPQEDKRVAWTLGIGWACCGGGLAGGTLVFAKASVKLITGSLSHQNTGNQFGRASTIFTFILLAFTAVVQILCLNRALKIYDSTLVVPVFYGVYTAVGFLDSLIFNDEVDAYESWALFLIFVSILVLVSGVVLLTHKKPDEHAVHHVATPRSAPGSGMALSSLSPQNRRVSGRRNKGGKVGDEEQGLNDDEGTEDVLWQVGDISDEEDEDEHPPPPRRDLGHGVDGGEGERERMISSGDHHQEEDEHRESTSSDATLARPEGSGSGDLDEFGEWEGLKARR</sequence>
<feature type="transmembrane region" description="Helical" evidence="6">
    <location>
        <begin position="190"/>
        <end position="208"/>
    </location>
</feature>
<dbReference type="PANTHER" id="PTHR12570">
    <property type="match status" value="1"/>
</dbReference>
<dbReference type="EMBL" id="JANAWD010000029">
    <property type="protein sequence ID" value="KAJ3490385.1"/>
    <property type="molecule type" value="Genomic_DNA"/>
</dbReference>
<evidence type="ECO:0000256" key="5">
    <source>
        <dbReference type="SAM" id="MobiDB-lite"/>
    </source>
</evidence>
<feature type="transmembrane region" description="Helical" evidence="6">
    <location>
        <begin position="325"/>
        <end position="347"/>
    </location>
</feature>
<keyword evidence="3 6" id="KW-1133">Transmembrane helix</keyword>
<feature type="compositionally biased region" description="Basic and acidic residues" evidence="5">
    <location>
        <begin position="502"/>
        <end position="525"/>
    </location>
</feature>
<dbReference type="AlphaFoldDB" id="A0AAD5VAI4"/>
<organism evidence="7 8">
    <name type="scientific">Meripilus lineatus</name>
    <dbReference type="NCBI Taxonomy" id="2056292"/>
    <lineage>
        <taxon>Eukaryota</taxon>
        <taxon>Fungi</taxon>
        <taxon>Dikarya</taxon>
        <taxon>Basidiomycota</taxon>
        <taxon>Agaricomycotina</taxon>
        <taxon>Agaricomycetes</taxon>
        <taxon>Polyporales</taxon>
        <taxon>Meripilaceae</taxon>
        <taxon>Meripilus</taxon>
    </lineage>
</organism>
<evidence type="ECO:0000256" key="1">
    <source>
        <dbReference type="ARBA" id="ARBA00004141"/>
    </source>
</evidence>
<feature type="transmembrane region" description="Helical" evidence="6">
    <location>
        <begin position="46"/>
        <end position="69"/>
    </location>
</feature>
<dbReference type="Pfam" id="PF05653">
    <property type="entry name" value="Mg_trans_NIPA"/>
    <property type="match status" value="2"/>
</dbReference>
<evidence type="ECO:0000313" key="8">
    <source>
        <dbReference type="Proteomes" id="UP001212997"/>
    </source>
</evidence>
<feature type="compositionally biased region" description="Basic and acidic residues" evidence="5">
    <location>
        <begin position="486"/>
        <end position="496"/>
    </location>
</feature>
<feature type="transmembrane region" description="Helical" evidence="6">
    <location>
        <begin position="120"/>
        <end position="140"/>
    </location>
</feature>
<dbReference type="InterPro" id="IPR008521">
    <property type="entry name" value="Mg_trans_NIPA"/>
</dbReference>
<dbReference type="GO" id="GO:0015095">
    <property type="term" value="F:magnesium ion transmembrane transporter activity"/>
    <property type="evidence" value="ECO:0007669"/>
    <property type="project" value="InterPro"/>
</dbReference>
<feature type="transmembrane region" description="Helical" evidence="6">
    <location>
        <begin position="390"/>
        <end position="409"/>
    </location>
</feature>
<feature type="compositionally biased region" description="Acidic residues" evidence="5">
    <location>
        <begin position="457"/>
        <end position="468"/>
    </location>
</feature>
<name>A0AAD5VAI4_9APHY</name>
<feature type="compositionally biased region" description="Polar residues" evidence="5">
    <location>
        <begin position="433"/>
        <end position="443"/>
    </location>
</feature>
<evidence type="ECO:0000256" key="3">
    <source>
        <dbReference type="ARBA" id="ARBA00022989"/>
    </source>
</evidence>
<evidence type="ECO:0000256" key="4">
    <source>
        <dbReference type="ARBA" id="ARBA00023136"/>
    </source>
</evidence>
<dbReference type="GO" id="GO:0016020">
    <property type="term" value="C:membrane"/>
    <property type="evidence" value="ECO:0007669"/>
    <property type="project" value="UniProtKB-SubCell"/>
</dbReference>